<keyword evidence="7 8" id="KW-0472">Membrane</keyword>
<feature type="transmembrane region" description="Helical" evidence="8">
    <location>
        <begin position="78"/>
        <end position="97"/>
    </location>
</feature>
<evidence type="ECO:0000256" key="4">
    <source>
        <dbReference type="ARBA" id="ARBA00022475"/>
    </source>
</evidence>
<feature type="transmembrane region" description="Helical" evidence="8">
    <location>
        <begin position="49"/>
        <end position="66"/>
    </location>
</feature>
<accession>A0A3S4R0D6</accession>
<dbReference type="PANTHER" id="PTHR30269">
    <property type="entry name" value="TRANSMEMBRANE PROTEIN YFCA"/>
    <property type="match status" value="1"/>
</dbReference>
<feature type="transmembrane region" description="Helical" evidence="8">
    <location>
        <begin position="227"/>
        <end position="244"/>
    </location>
</feature>
<evidence type="ECO:0000256" key="1">
    <source>
        <dbReference type="ARBA" id="ARBA00004651"/>
    </source>
</evidence>
<dbReference type="Proteomes" id="UP000266895">
    <property type="component" value="Chromosome"/>
</dbReference>
<dbReference type="GO" id="GO:0005886">
    <property type="term" value="C:plasma membrane"/>
    <property type="evidence" value="ECO:0007669"/>
    <property type="project" value="UniProtKB-SubCell"/>
</dbReference>
<name>A0A3S4R0D6_9ACTO</name>
<reference evidence="9 10" key="1">
    <citation type="submission" date="2018-12" db="EMBL/GenBank/DDBJ databases">
        <authorList>
            <consortium name="Pathogen Informatics"/>
        </authorList>
    </citation>
    <scope>NUCLEOTIDE SEQUENCE [LARGE SCALE GENOMIC DNA]</scope>
    <source>
        <strain evidence="9 10">NCTC11636</strain>
    </source>
</reference>
<dbReference type="InterPro" id="IPR052017">
    <property type="entry name" value="TSUP"/>
</dbReference>
<protein>
    <recommendedName>
        <fullName evidence="8">Probable membrane transporter protein</fullName>
    </recommendedName>
</protein>
<keyword evidence="6 8" id="KW-1133">Transmembrane helix</keyword>
<evidence type="ECO:0000256" key="3">
    <source>
        <dbReference type="ARBA" id="ARBA00022448"/>
    </source>
</evidence>
<keyword evidence="4 8" id="KW-1003">Cell membrane</keyword>
<comment type="similarity">
    <text evidence="2 8">Belongs to the 4-toluene sulfonate uptake permease (TSUP) (TC 2.A.102) family.</text>
</comment>
<evidence type="ECO:0000313" key="10">
    <source>
        <dbReference type="Proteomes" id="UP000266895"/>
    </source>
</evidence>
<sequence>MLTILSTPEWIVLLVAAAAIGLSKTALPGATTLAVALFAAVLPAKASTGTMLALLLVGDALAIWSYRRAADWDTLRRLVPGVLIGVVLGAAFLHVASDQMTKTFIGLLLLVLIAVTLLLMRLPRPPRIQGRVGRAVYGTLAGLTTMAANAGGPVTTMYFLASRFSVTTFLGTTAWFFFLVNVLKLPFSIGLGIIHAQTLGVALVLAPVVIAAAFGGRWLAARMNEKVFNPIVTALTIISALYLLV</sequence>
<evidence type="ECO:0000256" key="7">
    <source>
        <dbReference type="ARBA" id="ARBA00023136"/>
    </source>
</evidence>
<keyword evidence="5 8" id="KW-0812">Transmembrane</keyword>
<feature type="transmembrane region" description="Helical" evidence="8">
    <location>
        <begin position="166"/>
        <end position="187"/>
    </location>
</feature>
<proteinExistence type="inferred from homology"/>
<keyword evidence="10" id="KW-1185">Reference proteome</keyword>
<evidence type="ECO:0000313" key="9">
    <source>
        <dbReference type="EMBL" id="VEG27419.1"/>
    </source>
</evidence>
<feature type="transmembrane region" description="Helical" evidence="8">
    <location>
        <begin position="135"/>
        <end position="160"/>
    </location>
</feature>
<dbReference type="PANTHER" id="PTHR30269:SF23">
    <property type="entry name" value="MEMBRANE TRANSPORTER PROTEIN YDHB-RELATED"/>
    <property type="match status" value="1"/>
</dbReference>
<evidence type="ECO:0000256" key="6">
    <source>
        <dbReference type="ARBA" id="ARBA00022989"/>
    </source>
</evidence>
<dbReference type="OrthoDB" id="9801058at2"/>
<evidence type="ECO:0000256" key="8">
    <source>
        <dbReference type="RuleBase" id="RU363041"/>
    </source>
</evidence>
<feature type="transmembrane region" description="Helical" evidence="8">
    <location>
        <begin position="199"/>
        <end position="221"/>
    </location>
</feature>
<dbReference type="KEGG" id="ahw:NCTC11636_01022"/>
<dbReference type="RefSeq" id="WP_126382176.1">
    <property type="nucleotide sequence ID" value="NZ_LR134350.1"/>
</dbReference>
<evidence type="ECO:0000256" key="2">
    <source>
        <dbReference type="ARBA" id="ARBA00009142"/>
    </source>
</evidence>
<evidence type="ECO:0000256" key="5">
    <source>
        <dbReference type="ARBA" id="ARBA00022692"/>
    </source>
</evidence>
<organism evidence="9 10">
    <name type="scientific">Actinomyces howellii</name>
    <dbReference type="NCBI Taxonomy" id="52771"/>
    <lineage>
        <taxon>Bacteria</taxon>
        <taxon>Bacillati</taxon>
        <taxon>Actinomycetota</taxon>
        <taxon>Actinomycetes</taxon>
        <taxon>Actinomycetales</taxon>
        <taxon>Actinomycetaceae</taxon>
        <taxon>Actinomyces</taxon>
    </lineage>
</organism>
<dbReference type="InterPro" id="IPR002781">
    <property type="entry name" value="TM_pro_TauE-like"/>
</dbReference>
<gene>
    <name evidence="9" type="ORF">NCTC11636_01022</name>
</gene>
<feature type="transmembrane region" description="Helical" evidence="8">
    <location>
        <begin position="103"/>
        <end position="123"/>
    </location>
</feature>
<comment type="subcellular location">
    <subcellularLocation>
        <location evidence="1 8">Cell membrane</location>
        <topology evidence="1 8">Multi-pass membrane protein</topology>
    </subcellularLocation>
</comment>
<dbReference type="Pfam" id="PF01925">
    <property type="entry name" value="TauE"/>
    <property type="match status" value="1"/>
</dbReference>
<dbReference type="EMBL" id="LR134350">
    <property type="protein sequence ID" value="VEG27419.1"/>
    <property type="molecule type" value="Genomic_DNA"/>
</dbReference>
<keyword evidence="3" id="KW-0813">Transport</keyword>
<dbReference type="AlphaFoldDB" id="A0A3S4R0D6"/>